<keyword evidence="5" id="KW-1185">Reference proteome</keyword>
<evidence type="ECO:0000259" key="3">
    <source>
        <dbReference type="PROSITE" id="PS50222"/>
    </source>
</evidence>
<dbReference type="InterPro" id="IPR003903">
    <property type="entry name" value="UIM_dom"/>
</dbReference>
<feature type="compositionally biased region" description="Low complexity" evidence="2">
    <location>
        <begin position="1"/>
        <end position="15"/>
    </location>
</feature>
<comment type="caution">
    <text evidence="4">The sequence shown here is derived from an EMBL/GenBank/DDBJ whole genome shotgun (WGS) entry which is preliminary data.</text>
</comment>
<evidence type="ECO:0000256" key="1">
    <source>
        <dbReference type="ARBA" id="ARBA00022837"/>
    </source>
</evidence>
<sequence>MPKSESSLSSNSEENVCSEEDGGPNNQQDLSNYELQRLKRIEENKKRMEALGLHKIADSFMGSVKKTQKENYEKKGKRKIADEDEEYNPSQDNDETSSEDEEDENEEQISLSQKKRISSTSKKKGPNQKPVLDSDFVEDDDDLLQAIALSLQDSVSSPQSSGAHLRNTTSPKTTAKDTIDIASDKGKGKSHIRNDPRQTKRKKPISSRVQMSEDEIIVHFFHFDETGKSGINIRDVQRLAIAHDFTWSENEMASMISCFDSDGDGKINLDDFRKIVCRCNMLKGSD</sequence>
<dbReference type="PROSITE" id="PS00018">
    <property type="entry name" value="EF_HAND_1"/>
    <property type="match status" value="1"/>
</dbReference>
<accession>A0ABD3BE54</accession>
<organism evidence="4 5">
    <name type="scientific">Castilleja foliolosa</name>
    <dbReference type="NCBI Taxonomy" id="1961234"/>
    <lineage>
        <taxon>Eukaryota</taxon>
        <taxon>Viridiplantae</taxon>
        <taxon>Streptophyta</taxon>
        <taxon>Embryophyta</taxon>
        <taxon>Tracheophyta</taxon>
        <taxon>Spermatophyta</taxon>
        <taxon>Magnoliopsida</taxon>
        <taxon>eudicotyledons</taxon>
        <taxon>Gunneridae</taxon>
        <taxon>Pentapetalae</taxon>
        <taxon>asterids</taxon>
        <taxon>lamiids</taxon>
        <taxon>Lamiales</taxon>
        <taxon>Orobanchaceae</taxon>
        <taxon>Pedicularideae</taxon>
        <taxon>Castillejinae</taxon>
        <taxon>Castilleja</taxon>
    </lineage>
</organism>
<feature type="domain" description="EF-hand" evidence="3">
    <location>
        <begin position="247"/>
        <end position="282"/>
    </location>
</feature>
<evidence type="ECO:0000313" key="5">
    <source>
        <dbReference type="Proteomes" id="UP001632038"/>
    </source>
</evidence>
<gene>
    <name evidence="4" type="ORF">CASFOL_041223</name>
</gene>
<feature type="compositionally biased region" description="Acidic residues" evidence="2">
    <location>
        <begin position="82"/>
        <end position="107"/>
    </location>
</feature>
<dbReference type="Proteomes" id="UP001632038">
    <property type="component" value="Unassembled WGS sequence"/>
</dbReference>
<proteinExistence type="predicted"/>
<feature type="compositionally biased region" description="Basic and acidic residues" evidence="2">
    <location>
        <begin position="174"/>
        <end position="198"/>
    </location>
</feature>
<feature type="compositionally biased region" description="Polar residues" evidence="2">
    <location>
        <begin position="24"/>
        <end position="34"/>
    </location>
</feature>
<dbReference type="InterPro" id="IPR002048">
    <property type="entry name" value="EF_hand_dom"/>
</dbReference>
<name>A0ABD3BE54_9LAMI</name>
<reference evidence="5" key="1">
    <citation type="journal article" date="2024" name="IScience">
        <title>Strigolactones Initiate the Formation of Haustorium-like Structures in Castilleja.</title>
        <authorList>
            <person name="Buerger M."/>
            <person name="Peterson D."/>
            <person name="Chory J."/>
        </authorList>
    </citation>
    <scope>NUCLEOTIDE SEQUENCE [LARGE SCALE GENOMIC DNA]</scope>
</reference>
<dbReference type="PROSITE" id="PS50222">
    <property type="entry name" value="EF_HAND_2"/>
    <property type="match status" value="1"/>
</dbReference>
<feature type="region of interest" description="Disordered" evidence="2">
    <location>
        <begin position="1"/>
        <end position="36"/>
    </location>
</feature>
<dbReference type="PROSITE" id="PS50330">
    <property type="entry name" value="UIM"/>
    <property type="match status" value="1"/>
</dbReference>
<protein>
    <recommendedName>
        <fullName evidence="3">EF-hand domain-containing protein</fullName>
    </recommendedName>
</protein>
<dbReference type="InterPro" id="IPR018247">
    <property type="entry name" value="EF_Hand_1_Ca_BS"/>
</dbReference>
<feature type="region of interest" description="Disordered" evidence="2">
    <location>
        <begin position="153"/>
        <end position="208"/>
    </location>
</feature>
<keyword evidence="1" id="KW-0106">Calcium</keyword>
<dbReference type="AlphaFoldDB" id="A0ABD3BE54"/>
<dbReference type="EMBL" id="JAVIJP010000100">
    <property type="protein sequence ID" value="KAL3615562.1"/>
    <property type="molecule type" value="Genomic_DNA"/>
</dbReference>
<dbReference type="InterPro" id="IPR011992">
    <property type="entry name" value="EF-hand-dom_pair"/>
</dbReference>
<dbReference type="Pfam" id="PF13499">
    <property type="entry name" value="EF-hand_7"/>
    <property type="match status" value="1"/>
</dbReference>
<dbReference type="SUPFAM" id="SSF47473">
    <property type="entry name" value="EF-hand"/>
    <property type="match status" value="1"/>
</dbReference>
<feature type="compositionally biased region" description="Basic residues" evidence="2">
    <location>
        <begin position="113"/>
        <end position="126"/>
    </location>
</feature>
<feature type="region of interest" description="Disordered" evidence="2">
    <location>
        <begin position="54"/>
        <end position="134"/>
    </location>
</feature>
<evidence type="ECO:0000256" key="2">
    <source>
        <dbReference type="SAM" id="MobiDB-lite"/>
    </source>
</evidence>
<evidence type="ECO:0000313" key="4">
    <source>
        <dbReference type="EMBL" id="KAL3615562.1"/>
    </source>
</evidence>
<dbReference type="Gene3D" id="1.10.238.10">
    <property type="entry name" value="EF-hand"/>
    <property type="match status" value="1"/>
</dbReference>